<dbReference type="PANTHER" id="PTHR43194:SF4">
    <property type="entry name" value="AB HYDROLASE-1 DOMAIN-CONTAINING PROTEIN"/>
    <property type="match status" value="1"/>
</dbReference>
<protein>
    <submittedName>
        <fullName evidence="2">Uncharacterized protein</fullName>
    </submittedName>
</protein>
<dbReference type="InterPro" id="IPR029058">
    <property type="entry name" value="AB_hydrolase_fold"/>
</dbReference>
<dbReference type="SUPFAM" id="SSF53474">
    <property type="entry name" value="alpha/beta-Hydrolases"/>
    <property type="match status" value="1"/>
</dbReference>
<feature type="chain" id="PRO_5003467047" evidence="1">
    <location>
        <begin position="28"/>
        <end position="357"/>
    </location>
</feature>
<evidence type="ECO:0000256" key="1">
    <source>
        <dbReference type="SAM" id="SignalP"/>
    </source>
</evidence>
<dbReference type="PANTHER" id="PTHR43194">
    <property type="entry name" value="HYDROLASE ALPHA/BETA FOLD FAMILY"/>
    <property type="match status" value="1"/>
</dbReference>
<gene>
    <name evidence="2" type="ordered locus">Acin_1437</name>
</gene>
<dbReference type="GeneID" id="92878441"/>
<evidence type="ECO:0000313" key="2">
    <source>
        <dbReference type="EMBL" id="AEQ22659.1"/>
    </source>
</evidence>
<proteinExistence type="predicted"/>
<sequence>MKKRQFLAAALFSAAVMTFGTVSFGEAAESLQIKEQGIFSAGGTVLHSPGTFDISHYYTSREGSTAHVDHANVLYEVPQKETGLPMVFLHGYGQSRTGWMATPDGKPGWADFFLRHGHSVYLIDEPRRGEAGATGKAGTMTTTPSDQTWYTQFRIGTYKNGAFTYNKDSKFPKGEAALNQFFRQMTPDTGMDNAAGEQAIDTDVVAKAVAAAIDEIYDRTGKKSILVTHSQGGGPGWETVRYTPHVAAIVAIEPGGAAAPGSAAYKAMAEQKIPVTFYYGDYIGNDLPDIPAAAMWQRMAETADTFTAAYEKEGLTSTVVHLPKLGIKGNSHFMFEEANRDEIAELLEKWLQTYAAK</sequence>
<dbReference type="STRING" id="568816.Acin_1437"/>
<reference evidence="2 3" key="1">
    <citation type="journal article" date="2011" name="J. Bacteriol.">
        <title>Complete genome sequence of Acidaminococcus intestini RYC-MR95, a Gram-negative bacterium from the phylum Firmicutes.</title>
        <authorList>
            <person name="D'Auria G."/>
            <person name="Galan J.C."/>
            <person name="Rodriguez-Alcayna M."/>
            <person name="Moya A."/>
            <person name="Baquero F."/>
            <person name="Latorre A."/>
        </authorList>
    </citation>
    <scope>NUCLEOTIDE SEQUENCE [LARGE SCALE GENOMIC DNA]</scope>
    <source>
        <strain evidence="2 3">RyC-MR95</strain>
    </source>
</reference>
<dbReference type="EMBL" id="CP003058">
    <property type="protein sequence ID" value="AEQ22659.1"/>
    <property type="molecule type" value="Genomic_DNA"/>
</dbReference>
<dbReference type="InParanoid" id="G4Q2K3"/>
<organism evidence="2 3">
    <name type="scientific">Acidaminococcus intestini (strain RyC-MR95)</name>
    <dbReference type="NCBI Taxonomy" id="568816"/>
    <lineage>
        <taxon>Bacteria</taxon>
        <taxon>Bacillati</taxon>
        <taxon>Bacillota</taxon>
        <taxon>Negativicutes</taxon>
        <taxon>Acidaminococcales</taxon>
        <taxon>Acidaminococcaceae</taxon>
        <taxon>Acidaminococcus</taxon>
    </lineage>
</organism>
<dbReference type="eggNOG" id="COG1073">
    <property type="taxonomic scope" value="Bacteria"/>
</dbReference>
<dbReference type="Gene3D" id="3.40.50.1820">
    <property type="entry name" value="alpha/beta hydrolase"/>
    <property type="match status" value="1"/>
</dbReference>
<dbReference type="AlphaFoldDB" id="G4Q2K3"/>
<dbReference type="PATRIC" id="fig|568816.4.peg.1394"/>
<evidence type="ECO:0000313" key="3">
    <source>
        <dbReference type="Proteomes" id="UP000007093"/>
    </source>
</evidence>
<dbReference type="Proteomes" id="UP000007093">
    <property type="component" value="Chromosome"/>
</dbReference>
<name>G4Q2K3_ACIIR</name>
<keyword evidence="3" id="KW-1185">Reference proteome</keyword>
<keyword evidence="1" id="KW-0732">Signal</keyword>
<dbReference type="KEGG" id="ain:Acin_1437"/>
<dbReference type="RefSeq" id="WP_009016147.1">
    <property type="nucleotide sequence ID" value="NC_016077.1"/>
</dbReference>
<dbReference type="InterPro" id="IPR050228">
    <property type="entry name" value="Carboxylesterase_BioH"/>
</dbReference>
<accession>G4Q2K3</accession>
<dbReference type="HOGENOM" id="CLU_038297_2_0_9"/>
<feature type="signal peptide" evidence="1">
    <location>
        <begin position="1"/>
        <end position="27"/>
    </location>
</feature>
<dbReference type="CDD" id="cd12810">
    <property type="entry name" value="Esterase_713_like-3"/>
    <property type="match status" value="1"/>
</dbReference>